<reference evidence="2 3" key="1">
    <citation type="submission" date="2019-03" db="EMBL/GenBank/DDBJ databases">
        <title>First draft genome of Liparis tanakae, snailfish: a comprehensive survey of snailfish specific genes.</title>
        <authorList>
            <person name="Kim W."/>
            <person name="Song I."/>
            <person name="Jeong J.-H."/>
            <person name="Kim D."/>
            <person name="Kim S."/>
            <person name="Ryu S."/>
            <person name="Song J.Y."/>
            <person name="Lee S.K."/>
        </authorList>
    </citation>
    <scope>NUCLEOTIDE SEQUENCE [LARGE SCALE GENOMIC DNA]</scope>
    <source>
        <tissue evidence="2">Muscle</tissue>
    </source>
</reference>
<dbReference type="AlphaFoldDB" id="A0A4Z2FYR8"/>
<dbReference type="EMBL" id="SRLO01000820">
    <property type="protein sequence ID" value="TNN45853.1"/>
    <property type="molecule type" value="Genomic_DNA"/>
</dbReference>
<protein>
    <submittedName>
        <fullName evidence="2">Uncharacterized protein</fullName>
    </submittedName>
</protein>
<organism evidence="2 3">
    <name type="scientific">Liparis tanakae</name>
    <name type="common">Tanaka's snailfish</name>
    <dbReference type="NCBI Taxonomy" id="230148"/>
    <lineage>
        <taxon>Eukaryota</taxon>
        <taxon>Metazoa</taxon>
        <taxon>Chordata</taxon>
        <taxon>Craniata</taxon>
        <taxon>Vertebrata</taxon>
        <taxon>Euteleostomi</taxon>
        <taxon>Actinopterygii</taxon>
        <taxon>Neopterygii</taxon>
        <taxon>Teleostei</taxon>
        <taxon>Neoteleostei</taxon>
        <taxon>Acanthomorphata</taxon>
        <taxon>Eupercaria</taxon>
        <taxon>Perciformes</taxon>
        <taxon>Cottioidei</taxon>
        <taxon>Cottales</taxon>
        <taxon>Liparidae</taxon>
        <taxon>Liparis</taxon>
    </lineage>
</organism>
<feature type="compositionally biased region" description="Basic and acidic residues" evidence="1">
    <location>
        <begin position="70"/>
        <end position="81"/>
    </location>
</feature>
<accession>A0A4Z2FYR8</accession>
<sequence>MFLFPLRADWSVGGPRRLTGCSVPARHQGRTASRRCLTQLALHPDSTGSPGRGHQGERLGERPSSSVRSRTSESEETRAREAAGAAEKVTGGAEPERRDRTSHQFGVFRQLVSSRAPHITSHV</sequence>
<proteinExistence type="predicted"/>
<evidence type="ECO:0000256" key="1">
    <source>
        <dbReference type="SAM" id="MobiDB-lite"/>
    </source>
</evidence>
<name>A0A4Z2FYR8_9TELE</name>
<evidence type="ECO:0000313" key="2">
    <source>
        <dbReference type="EMBL" id="TNN45853.1"/>
    </source>
</evidence>
<evidence type="ECO:0000313" key="3">
    <source>
        <dbReference type="Proteomes" id="UP000314294"/>
    </source>
</evidence>
<feature type="region of interest" description="Disordered" evidence="1">
    <location>
        <begin position="39"/>
        <end position="109"/>
    </location>
</feature>
<dbReference type="Proteomes" id="UP000314294">
    <property type="component" value="Unassembled WGS sequence"/>
</dbReference>
<keyword evidence="3" id="KW-1185">Reference proteome</keyword>
<gene>
    <name evidence="2" type="ORF">EYF80_043941</name>
</gene>
<comment type="caution">
    <text evidence="2">The sequence shown here is derived from an EMBL/GenBank/DDBJ whole genome shotgun (WGS) entry which is preliminary data.</text>
</comment>